<gene>
    <name evidence="1" type="ORF">GMARGA_LOCUS2736</name>
</gene>
<organism evidence="1 2">
    <name type="scientific">Gigaspora margarita</name>
    <dbReference type="NCBI Taxonomy" id="4874"/>
    <lineage>
        <taxon>Eukaryota</taxon>
        <taxon>Fungi</taxon>
        <taxon>Fungi incertae sedis</taxon>
        <taxon>Mucoromycota</taxon>
        <taxon>Glomeromycotina</taxon>
        <taxon>Glomeromycetes</taxon>
        <taxon>Diversisporales</taxon>
        <taxon>Gigasporaceae</taxon>
        <taxon>Gigaspora</taxon>
    </lineage>
</organism>
<protein>
    <submittedName>
        <fullName evidence="1">23876_t:CDS:1</fullName>
    </submittedName>
</protein>
<evidence type="ECO:0000313" key="1">
    <source>
        <dbReference type="EMBL" id="CAG8512167.1"/>
    </source>
</evidence>
<comment type="caution">
    <text evidence="1">The sequence shown here is derived from an EMBL/GenBank/DDBJ whole genome shotgun (WGS) entry which is preliminary data.</text>
</comment>
<dbReference type="EMBL" id="CAJVQB010000893">
    <property type="protein sequence ID" value="CAG8512167.1"/>
    <property type="molecule type" value="Genomic_DNA"/>
</dbReference>
<proteinExistence type="predicted"/>
<sequence>MVEFKKEISTMDSNLSNNQNQQEIYAVNAKVSRPAILEITEELRKDFNEITYNDGIKVVIVDINDKERFQHTLPKVAKLDQIRRFLREKKEYNLNLDEVLQIIDKQNVLYIKRLPKWIRNYRNDVGGKALQLRELPKNTAIFIHDVSILVALFYQKIQVENLLMIKIWVNSLDGFKTWELVETDDNYPLFDLLNDQLQNRDLNALGKRVLKANIENVSLSLKKPPYVYNLSKQTSSIPNFNDCQNHEQKNNENVFSSRNEFEDVKPIIIIHRVAGKKVSKKGRKNYSIQLSWIVIGHPTNFDFELDPQSYLTFQSGKFSILKEDDKFFVENSTSICIE</sequence>
<keyword evidence="2" id="KW-1185">Reference proteome</keyword>
<evidence type="ECO:0000313" key="2">
    <source>
        <dbReference type="Proteomes" id="UP000789901"/>
    </source>
</evidence>
<name>A0ABM8W326_GIGMA</name>
<reference evidence="1 2" key="1">
    <citation type="submission" date="2021-06" db="EMBL/GenBank/DDBJ databases">
        <authorList>
            <person name="Kallberg Y."/>
            <person name="Tangrot J."/>
            <person name="Rosling A."/>
        </authorList>
    </citation>
    <scope>NUCLEOTIDE SEQUENCE [LARGE SCALE GENOMIC DNA]</scope>
    <source>
        <strain evidence="1 2">120-4 pot B 10/14</strain>
    </source>
</reference>
<accession>A0ABM8W326</accession>
<dbReference type="Proteomes" id="UP000789901">
    <property type="component" value="Unassembled WGS sequence"/>
</dbReference>